<organism evidence="8 9">
    <name type="scientific">Dongia soli</name>
    <dbReference type="NCBI Taxonomy" id="600628"/>
    <lineage>
        <taxon>Bacteria</taxon>
        <taxon>Pseudomonadati</taxon>
        <taxon>Pseudomonadota</taxon>
        <taxon>Alphaproteobacteria</taxon>
        <taxon>Rhodospirillales</taxon>
        <taxon>Dongiaceae</taxon>
        <taxon>Dongia</taxon>
    </lineage>
</organism>
<protein>
    <recommendedName>
        <fullName evidence="1">DNA-directed DNA polymerase</fullName>
        <ecNumber evidence="1">2.7.7.7</ecNumber>
    </recommendedName>
</protein>
<comment type="function">
    <text evidence="5">DNA polymerase III is a complex, multichain enzyme responsible for most of the replicative synthesis in bacteria. The epsilon subunit contain the editing function and is a proofreading 3'-5' exonuclease.</text>
</comment>
<evidence type="ECO:0000256" key="5">
    <source>
        <dbReference type="ARBA" id="ARBA00025483"/>
    </source>
</evidence>
<dbReference type="SMART" id="SM00479">
    <property type="entry name" value="EXOIII"/>
    <property type="match status" value="1"/>
</dbReference>
<sequence>MKAPRPIPGYAKQPLHPLLRIYAVGLALTQRRYRRSRWPVAGTRELPPLTTYDRQTPLVDLPILSLDTEATGIDPQHDRIVSIAAVNLSSGRLHLGLMLDMLVNPRRAIPSNVTRIHGITDRHVRNAPHFVDLAGMLEKRLGGYVLLGHNIHFDAALLHHEMRRAGRDWQMPPLLDTMLLFAALYPQAETLSLDHVAKRLRISLIGRHTARGDALIALDLYYRLLPHLAARDILTLGRAEEASAAALARLRRRHRDLNSDAYDL</sequence>
<evidence type="ECO:0000256" key="4">
    <source>
        <dbReference type="ARBA" id="ARBA00022839"/>
    </source>
</evidence>
<evidence type="ECO:0000256" key="3">
    <source>
        <dbReference type="ARBA" id="ARBA00022801"/>
    </source>
</evidence>
<dbReference type="InterPro" id="IPR012337">
    <property type="entry name" value="RNaseH-like_sf"/>
</dbReference>
<evidence type="ECO:0000259" key="7">
    <source>
        <dbReference type="SMART" id="SM00479"/>
    </source>
</evidence>
<keyword evidence="3" id="KW-0378">Hydrolase</keyword>
<evidence type="ECO:0000256" key="1">
    <source>
        <dbReference type="ARBA" id="ARBA00012417"/>
    </source>
</evidence>
<dbReference type="EMBL" id="JAXCLW010000007">
    <property type="protein sequence ID" value="MDY0885114.1"/>
    <property type="molecule type" value="Genomic_DNA"/>
</dbReference>
<dbReference type="CDD" id="cd06127">
    <property type="entry name" value="DEDDh"/>
    <property type="match status" value="1"/>
</dbReference>
<dbReference type="InterPro" id="IPR013520">
    <property type="entry name" value="Ribonucl_H"/>
</dbReference>
<comment type="caution">
    <text evidence="8">The sequence shown here is derived from an EMBL/GenBank/DDBJ whole genome shotgun (WGS) entry which is preliminary data.</text>
</comment>
<proteinExistence type="predicted"/>
<evidence type="ECO:0000256" key="6">
    <source>
        <dbReference type="ARBA" id="ARBA00049244"/>
    </source>
</evidence>
<keyword evidence="2" id="KW-0540">Nuclease</keyword>
<dbReference type="Proteomes" id="UP001279642">
    <property type="component" value="Unassembled WGS sequence"/>
</dbReference>
<dbReference type="NCBIfam" id="TIGR00573">
    <property type="entry name" value="dnaq"/>
    <property type="match status" value="1"/>
</dbReference>
<dbReference type="InterPro" id="IPR036397">
    <property type="entry name" value="RNaseH_sf"/>
</dbReference>
<evidence type="ECO:0000256" key="2">
    <source>
        <dbReference type="ARBA" id="ARBA00022722"/>
    </source>
</evidence>
<dbReference type="GO" id="GO:0004527">
    <property type="term" value="F:exonuclease activity"/>
    <property type="evidence" value="ECO:0007669"/>
    <property type="project" value="UniProtKB-KW"/>
</dbReference>
<evidence type="ECO:0000313" key="9">
    <source>
        <dbReference type="Proteomes" id="UP001279642"/>
    </source>
</evidence>
<dbReference type="PANTHER" id="PTHR30231:SF4">
    <property type="entry name" value="PROTEIN NEN2"/>
    <property type="match status" value="1"/>
</dbReference>
<keyword evidence="9" id="KW-1185">Reference proteome</keyword>
<gene>
    <name evidence="8" type="ORF">SMD27_19885</name>
</gene>
<dbReference type="Gene3D" id="3.30.420.10">
    <property type="entry name" value="Ribonuclease H-like superfamily/Ribonuclease H"/>
    <property type="match status" value="1"/>
</dbReference>
<feature type="domain" description="Exonuclease" evidence="7">
    <location>
        <begin position="62"/>
        <end position="230"/>
    </location>
</feature>
<dbReference type="EC" id="2.7.7.7" evidence="1"/>
<name>A0ABU5EGW4_9PROT</name>
<comment type="catalytic activity">
    <reaction evidence="6">
        <text>DNA(n) + a 2'-deoxyribonucleoside 5'-triphosphate = DNA(n+1) + diphosphate</text>
        <dbReference type="Rhea" id="RHEA:22508"/>
        <dbReference type="Rhea" id="RHEA-COMP:17339"/>
        <dbReference type="Rhea" id="RHEA-COMP:17340"/>
        <dbReference type="ChEBI" id="CHEBI:33019"/>
        <dbReference type="ChEBI" id="CHEBI:61560"/>
        <dbReference type="ChEBI" id="CHEBI:173112"/>
        <dbReference type="EC" id="2.7.7.7"/>
    </reaction>
</comment>
<dbReference type="PANTHER" id="PTHR30231">
    <property type="entry name" value="DNA POLYMERASE III SUBUNIT EPSILON"/>
    <property type="match status" value="1"/>
</dbReference>
<reference evidence="8 9" key="1">
    <citation type="journal article" date="2016" name="Antonie Van Leeuwenhoek">
        <title>Dongia soli sp. nov., isolated from soil from Dokdo, Korea.</title>
        <authorList>
            <person name="Kim D.U."/>
            <person name="Lee H."/>
            <person name="Kim H."/>
            <person name="Kim S.G."/>
            <person name="Ka J.O."/>
        </authorList>
    </citation>
    <scope>NUCLEOTIDE SEQUENCE [LARGE SCALE GENOMIC DNA]</scope>
    <source>
        <strain evidence="8 9">D78</strain>
    </source>
</reference>
<dbReference type="SUPFAM" id="SSF53098">
    <property type="entry name" value="Ribonuclease H-like"/>
    <property type="match status" value="1"/>
</dbReference>
<dbReference type="InterPro" id="IPR006054">
    <property type="entry name" value="DnaQ"/>
</dbReference>
<accession>A0ABU5EGW4</accession>
<dbReference type="Pfam" id="PF00929">
    <property type="entry name" value="RNase_T"/>
    <property type="match status" value="1"/>
</dbReference>
<evidence type="ECO:0000313" key="8">
    <source>
        <dbReference type="EMBL" id="MDY0885114.1"/>
    </source>
</evidence>
<dbReference type="RefSeq" id="WP_320510182.1">
    <property type="nucleotide sequence ID" value="NZ_JAXCLW010000007.1"/>
</dbReference>
<keyword evidence="4 8" id="KW-0269">Exonuclease</keyword>